<proteinExistence type="predicted"/>
<evidence type="ECO:0000313" key="2">
    <source>
        <dbReference type="Proteomes" id="UP000092508"/>
    </source>
</evidence>
<protein>
    <submittedName>
        <fullName evidence="1">Uncharacterized protein</fullName>
    </submittedName>
</protein>
<sequence>MISPLVVWLSDFWLNSFLMRWFLGSAMFWQHETHLPDQQNAKICVIVAYCTPKTLDDAFILAAHTF</sequence>
<organism evidence="1 2">
    <name type="scientific">Faucicola atlantae</name>
    <dbReference type="NCBI Taxonomy" id="34059"/>
    <lineage>
        <taxon>Bacteria</taxon>
        <taxon>Pseudomonadati</taxon>
        <taxon>Pseudomonadota</taxon>
        <taxon>Gammaproteobacteria</taxon>
        <taxon>Moraxellales</taxon>
        <taxon>Moraxellaceae</taxon>
        <taxon>Faucicola</taxon>
    </lineage>
</organism>
<name>A0A1B8QB91_9GAMM</name>
<dbReference type="EMBL" id="LZMZ01000027">
    <property type="protein sequence ID" value="OBX76782.1"/>
    <property type="molecule type" value="Genomic_DNA"/>
</dbReference>
<dbReference type="Proteomes" id="UP000092508">
    <property type="component" value="Unassembled WGS sequence"/>
</dbReference>
<gene>
    <name evidence="1" type="ORF">A9308_07580</name>
</gene>
<accession>A0A1B8QB91</accession>
<evidence type="ECO:0000313" key="1">
    <source>
        <dbReference type="EMBL" id="OBX76782.1"/>
    </source>
</evidence>
<comment type="caution">
    <text evidence="1">The sequence shown here is derived from an EMBL/GenBank/DDBJ whole genome shotgun (WGS) entry which is preliminary data.</text>
</comment>
<dbReference type="AlphaFoldDB" id="A0A1B8QB91"/>
<reference evidence="1 2" key="1">
    <citation type="submission" date="2016-06" db="EMBL/GenBank/DDBJ databases">
        <title>Draft genome of Moraxella atlantae CCUG 66109.</title>
        <authorList>
            <person name="Salva-Serra F."/>
            <person name="Engstrom-Jakobsson H."/>
            <person name="Thorell K."/>
            <person name="Gonzales-Siles L."/>
            <person name="Karlsson R."/>
            <person name="Boulund F."/>
            <person name="Engstrand L."/>
            <person name="Kristiansson E."/>
            <person name="Moore E."/>
        </authorList>
    </citation>
    <scope>NUCLEOTIDE SEQUENCE [LARGE SCALE GENOMIC DNA]</scope>
    <source>
        <strain evidence="1 2">CCUG 66109</strain>
    </source>
</reference>